<dbReference type="InterPro" id="IPR029068">
    <property type="entry name" value="Glyas_Bleomycin-R_OHBP_Dase"/>
</dbReference>
<evidence type="ECO:0000259" key="2">
    <source>
        <dbReference type="PROSITE" id="PS51819"/>
    </source>
</evidence>
<feature type="domain" description="VOC" evidence="2">
    <location>
        <begin position="16"/>
        <end position="156"/>
    </location>
</feature>
<dbReference type="InterPro" id="IPR037523">
    <property type="entry name" value="VOC_core"/>
</dbReference>
<reference evidence="3" key="1">
    <citation type="submission" date="2022-09" db="EMBL/GenBank/DDBJ databases">
        <title>Maribacter litopenaei sp. nov., isolated from the intestinal tract of the Pacific White Shrimp, Litopenaeus vannamei.</title>
        <authorList>
            <person name="Kim S.Y."/>
            <person name="Hwang C.Y."/>
        </authorList>
    </citation>
    <scope>NUCLEOTIDE SEQUENCE</scope>
    <source>
        <strain evidence="3">HL-LV01</strain>
    </source>
</reference>
<dbReference type="SUPFAM" id="SSF54593">
    <property type="entry name" value="Glyoxalase/Bleomycin resistance protein/Dihydroxybiphenyl dioxygenase"/>
    <property type="match status" value="2"/>
</dbReference>
<keyword evidence="4" id="KW-1185">Reference proteome</keyword>
<dbReference type="InterPro" id="IPR051785">
    <property type="entry name" value="MMCE/EMCE_epimerase"/>
</dbReference>
<gene>
    <name evidence="3" type="ORF">NYZ99_11350</name>
</gene>
<evidence type="ECO:0000313" key="4">
    <source>
        <dbReference type="Proteomes" id="UP001059209"/>
    </source>
</evidence>
<keyword evidence="1" id="KW-0479">Metal-binding</keyword>
<name>A0ABY5Y401_9FLAO</name>
<dbReference type="PROSITE" id="PS51819">
    <property type="entry name" value="VOC"/>
    <property type="match status" value="2"/>
</dbReference>
<proteinExistence type="predicted"/>
<dbReference type="RefSeq" id="WP_260571246.1">
    <property type="nucleotide sequence ID" value="NZ_CP104205.1"/>
</dbReference>
<protein>
    <submittedName>
        <fullName evidence="3">VOC family protein</fullName>
    </submittedName>
</protein>
<sequence length="362" mass="40878">MTNSSELPTTPDIINGIQQVGIGVSDTKTVFNWYRKHPGFDILLFKDEAPATLMKKYTSNAVCHRNAYLSLNMMGGGGLEIWQFMDRKPQKPKNPIITGDLGINAMKIRSNNIAKSHETLRSLELKYLTDIIKNDVVGDSFYFQDTWDNLVEIVQDNYLYTKTHFSTGGVLGVVIGVSHMPDALHFYRELLGYGTILSEENIRLPLNTGGRKNGLYRKVVLGHSRPKFGGFGALLGPTQIELLQALDRNPNKIFDNRTWGDLGYIHVCFDVSGMKGLRHRAASLKYPFTVDSAQSFDMGDAAGHFSYVEDPDGTLIEFVETHKVPIFKPLGLYLNLKKRNPTKPLPKWMVRTLRFHRVLQDL</sequence>
<dbReference type="PANTHER" id="PTHR43048:SF6">
    <property type="entry name" value="BLR8189 PROTEIN"/>
    <property type="match status" value="1"/>
</dbReference>
<accession>A0ABY5Y401</accession>
<evidence type="ECO:0000313" key="3">
    <source>
        <dbReference type="EMBL" id="UWX53740.1"/>
    </source>
</evidence>
<organism evidence="3 4">
    <name type="scientific">Maribacter litopenaei</name>
    <dbReference type="NCBI Taxonomy" id="2976127"/>
    <lineage>
        <taxon>Bacteria</taxon>
        <taxon>Pseudomonadati</taxon>
        <taxon>Bacteroidota</taxon>
        <taxon>Flavobacteriia</taxon>
        <taxon>Flavobacteriales</taxon>
        <taxon>Flavobacteriaceae</taxon>
        <taxon>Maribacter</taxon>
    </lineage>
</organism>
<dbReference type="EMBL" id="CP104205">
    <property type="protein sequence ID" value="UWX53740.1"/>
    <property type="molecule type" value="Genomic_DNA"/>
</dbReference>
<evidence type="ECO:0000256" key="1">
    <source>
        <dbReference type="ARBA" id="ARBA00022723"/>
    </source>
</evidence>
<dbReference type="Gene3D" id="3.10.180.10">
    <property type="entry name" value="2,3-Dihydroxybiphenyl 1,2-Dioxygenase, domain 1"/>
    <property type="match status" value="2"/>
</dbReference>
<dbReference type="CDD" id="cd06587">
    <property type="entry name" value="VOC"/>
    <property type="match status" value="1"/>
</dbReference>
<dbReference type="PANTHER" id="PTHR43048">
    <property type="entry name" value="METHYLMALONYL-COA EPIMERASE"/>
    <property type="match status" value="1"/>
</dbReference>
<dbReference type="Proteomes" id="UP001059209">
    <property type="component" value="Chromosome"/>
</dbReference>
<feature type="domain" description="VOC" evidence="2">
    <location>
        <begin position="169"/>
        <end position="321"/>
    </location>
</feature>